<dbReference type="InterPro" id="IPR024662">
    <property type="entry name" value="Trs65"/>
</dbReference>
<dbReference type="AlphaFoldDB" id="A0A9N9FGZ6"/>
<dbReference type="GO" id="GO:0005802">
    <property type="term" value="C:trans-Golgi network"/>
    <property type="evidence" value="ECO:0007669"/>
    <property type="project" value="TreeGrafter"/>
</dbReference>
<feature type="region of interest" description="Disordered" evidence="1">
    <location>
        <begin position="391"/>
        <end position="433"/>
    </location>
</feature>
<dbReference type="Proteomes" id="UP000789342">
    <property type="component" value="Unassembled WGS sequence"/>
</dbReference>
<feature type="region of interest" description="Disordered" evidence="1">
    <location>
        <begin position="133"/>
        <end position="155"/>
    </location>
</feature>
<organism evidence="3 4">
    <name type="scientific">Acaulospora morrowiae</name>
    <dbReference type="NCBI Taxonomy" id="94023"/>
    <lineage>
        <taxon>Eukaryota</taxon>
        <taxon>Fungi</taxon>
        <taxon>Fungi incertae sedis</taxon>
        <taxon>Mucoromycota</taxon>
        <taxon>Glomeromycotina</taxon>
        <taxon>Glomeromycetes</taxon>
        <taxon>Diversisporales</taxon>
        <taxon>Acaulosporaceae</taxon>
        <taxon>Acaulospora</taxon>
    </lineage>
</organism>
<comment type="caution">
    <text evidence="3">The sequence shown here is derived from an EMBL/GenBank/DDBJ whole genome shotgun (WGS) entry which is preliminary data.</text>
</comment>
<proteinExistence type="predicted"/>
<dbReference type="PANTHER" id="PTHR28159:SF1">
    <property type="entry name" value="TRAFFICKING PROTEIN PARTICLE COMPLEX II-SPECIFIC SUBUNIT 65"/>
    <property type="match status" value="1"/>
</dbReference>
<accession>A0A9N9FGZ6</accession>
<protein>
    <submittedName>
        <fullName evidence="3">9987_t:CDS:1</fullName>
    </submittedName>
</protein>
<feature type="compositionally biased region" description="Low complexity" evidence="1">
    <location>
        <begin position="137"/>
        <end position="151"/>
    </location>
</feature>
<sequence length="736" mass="81197">MSKYVHKIILFNKGSVLLHFFVDLFDSLKIIMIPRETLLNKSTLDILIPNGKLDYTEDDVKMLFTSKARTLAFYDEILHFYLVLNLPYGSSNFDESVAKAFFQQLDVNIEVSLIESAHFSVPSQPPHPACRFPMTRSDSSSTDASPSTPGSPLFPSVIEKRSSKMPEEMIMHSLQFNTNQKDRNVMVVEYNNCWTGVVSLSLPIAFLKSHFACPMLSFNATVALQSLEIAKQSKKATDTDLYSMHHFGGNLLAGLIGDPSFGSENTIFCAPLADVNFEPRRPVVNLTTSPVKRTCSKVLPVKTALNVRMRTTNVSPLENSMMISISVENNNIESISSFMIESIKVHVSHGFVARYECVHDDATGRFPLTLNSIDQATFLYNVTILEKPALPKPSPPQHCPTPLPNSSTRSHRDSVASVFSNTSFTPQNDNQRRPLTITIKGTPILVGEKTGNIESKWNCILDLTSLFKRDDSAVPNRLSISGTVSQRASLNSRYGLSEVSSSGSSVFLSTGITTPSVTKSIYSAILSGYMKKPAVGSTMSDNAPMCGEIANNTNGILSGGRTPLTNRPTEVNVGDDIMLSLSVGSKVMVGKVFSVRVFIVNKSKISRKFAIIVHNKKRRSDATIIHGNTIHPIEPFMSETEFLGRHLESETPEAGIFCLNNNVQIGPILPSTCESVTLHFIAMKESLHPIELMQLVDTETGQMTNLRNVLEILVPRTSTKREFEGVEAIVKRHAIV</sequence>
<evidence type="ECO:0000313" key="4">
    <source>
        <dbReference type="Proteomes" id="UP000789342"/>
    </source>
</evidence>
<keyword evidence="4" id="KW-1185">Reference proteome</keyword>
<feature type="domain" description="Trafficking protein particle complex II-specific subunit 65 IgD3" evidence="2">
    <location>
        <begin position="575"/>
        <end position="714"/>
    </location>
</feature>
<evidence type="ECO:0000256" key="1">
    <source>
        <dbReference type="SAM" id="MobiDB-lite"/>
    </source>
</evidence>
<feature type="compositionally biased region" description="Polar residues" evidence="1">
    <location>
        <begin position="417"/>
        <end position="429"/>
    </location>
</feature>
<feature type="compositionally biased region" description="Pro residues" evidence="1">
    <location>
        <begin position="391"/>
        <end position="403"/>
    </location>
</feature>
<dbReference type="Pfam" id="PF12735">
    <property type="entry name" value="IgD3_Trs65"/>
    <property type="match status" value="1"/>
</dbReference>
<evidence type="ECO:0000313" key="3">
    <source>
        <dbReference type="EMBL" id="CAG8533524.1"/>
    </source>
</evidence>
<evidence type="ECO:0000259" key="2">
    <source>
        <dbReference type="Pfam" id="PF12735"/>
    </source>
</evidence>
<reference evidence="3" key="1">
    <citation type="submission" date="2021-06" db="EMBL/GenBank/DDBJ databases">
        <authorList>
            <person name="Kallberg Y."/>
            <person name="Tangrot J."/>
            <person name="Rosling A."/>
        </authorList>
    </citation>
    <scope>NUCLEOTIDE SEQUENCE</scope>
    <source>
        <strain evidence="3">CL551</strain>
    </source>
</reference>
<dbReference type="GO" id="GO:1990071">
    <property type="term" value="C:TRAPPII protein complex"/>
    <property type="evidence" value="ECO:0007669"/>
    <property type="project" value="InterPro"/>
</dbReference>
<dbReference type="GO" id="GO:0006891">
    <property type="term" value="P:intra-Golgi vesicle-mediated transport"/>
    <property type="evidence" value="ECO:0007669"/>
    <property type="project" value="InterPro"/>
</dbReference>
<gene>
    <name evidence="3" type="ORF">AMORRO_LOCUS4787</name>
</gene>
<dbReference type="InterPro" id="IPR055420">
    <property type="entry name" value="IgD3_Trs65"/>
</dbReference>
<dbReference type="OrthoDB" id="538223at2759"/>
<name>A0A9N9FGZ6_9GLOM</name>
<dbReference type="PANTHER" id="PTHR28159">
    <property type="entry name" value="TRAFFICKING PROTEIN PARTICLE COMPLEX II-SPECIFIC SUBUNIT 65"/>
    <property type="match status" value="1"/>
</dbReference>
<dbReference type="EMBL" id="CAJVPV010002708">
    <property type="protein sequence ID" value="CAG8533524.1"/>
    <property type="molecule type" value="Genomic_DNA"/>
</dbReference>